<reference evidence="2" key="1">
    <citation type="journal article" date="2020" name="bioRxiv">
        <title>Comparative genomics of Chlamydomonas.</title>
        <authorList>
            <person name="Craig R.J."/>
            <person name="Hasan A.R."/>
            <person name="Ness R.W."/>
            <person name="Keightley P.D."/>
        </authorList>
    </citation>
    <scope>NUCLEOTIDE SEQUENCE</scope>
    <source>
        <strain evidence="2">CCAP 11/70</strain>
    </source>
</reference>
<protein>
    <submittedName>
        <fullName evidence="2">Uncharacterized protein</fullName>
    </submittedName>
</protein>
<dbReference type="AlphaFoldDB" id="A0A836C380"/>
<dbReference type="EMBL" id="JAEHOE010000013">
    <property type="protein sequence ID" value="KAG2497562.1"/>
    <property type="molecule type" value="Genomic_DNA"/>
</dbReference>
<proteinExistence type="predicted"/>
<accession>A0A836C380</accession>
<keyword evidence="1" id="KW-1133">Transmembrane helix</keyword>
<dbReference type="Proteomes" id="UP000612055">
    <property type="component" value="Unassembled WGS sequence"/>
</dbReference>
<gene>
    <name evidence="2" type="ORF">HYH03_004308</name>
</gene>
<feature type="transmembrane region" description="Helical" evidence="1">
    <location>
        <begin position="20"/>
        <end position="41"/>
    </location>
</feature>
<keyword evidence="3" id="KW-1185">Reference proteome</keyword>
<comment type="caution">
    <text evidence="2">The sequence shown here is derived from an EMBL/GenBank/DDBJ whole genome shotgun (WGS) entry which is preliminary data.</text>
</comment>
<sequence>MGGMDWKHEVMPPPEEVAAMLKTTSLILLGLIALVVGVRFLRGSSSKRYASRTRRDALEQAARRVRADVVNSRIYAPAPASVLAGGGGLRRA</sequence>
<name>A0A836C380_9CHLO</name>
<evidence type="ECO:0000256" key="1">
    <source>
        <dbReference type="SAM" id="Phobius"/>
    </source>
</evidence>
<evidence type="ECO:0000313" key="3">
    <source>
        <dbReference type="Proteomes" id="UP000612055"/>
    </source>
</evidence>
<keyword evidence="1" id="KW-0472">Membrane</keyword>
<evidence type="ECO:0000313" key="2">
    <source>
        <dbReference type="EMBL" id="KAG2497562.1"/>
    </source>
</evidence>
<organism evidence="2 3">
    <name type="scientific">Edaphochlamys debaryana</name>
    <dbReference type="NCBI Taxonomy" id="47281"/>
    <lineage>
        <taxon>Eukaryota</taxon>
        <taxon>Viridiplantae</taxon>
        <taxon>Chlorophyta</taxon>
        <taxon>core chlorophytes</taxon>
        <taxon>Chlorophyceae</taxon>
        <taxon>CS clade</taxon>
        <taxon>Chlamydomonadales</taxon>
        <taxon>Chlamydomonadales incertae sedis</taxon>
        <taxon>Edaphochlamys</taxon>
    </lineage>
</organism>
<keyword evidence="1" id="KW-0812">Transmembrane</keyword>